<dbReference type="InterPro" id="IPR051490">
    <property type="entry name" value="THEM6_lcsJ_thioesterase"/>
</dbReference>
<dbReference type="InterPro" id="IPR029069">
    <property type="entry name" value="HotDog_dom_sf"/>
</dbReference>
<dbReference type="PANTHER" id="PTHR12475:SF4">
    <property type="entry name" value="PROTEIN THEM6"/>
    <property type="match status" value="1"/>
</dbReference>
<dbReference type="SUPFAM" id="SSF54637">
    <property type="entry name" value="Thioesterase/thiol ester dehydrase-isomerase"/>
    <property type="match status" value="1"/>
</dbReference>
<proteinExistence type="predicted"/>
<dbReference type="EMBL" id="FOLO01000003">
    <property type="protein sequence ID" value="SFC00553.1"/>
    <property type="molecule type" value="Genomic_DNA"/>
</dbReference>
<organism evidence="1 2">
    <name type="scientific">Pseudoalteromonas denitrificans DSM 6059</name>
    <dbReference type="NCBI Taxonomy" id="1123010"/>
    <lineage>
        <taxon>Bacteria</taxon>
        <taxon>Pseudomonadati</taxon>
        <taxon>Pseudomonadota</taxon>
        <taxon>Gammaproteobacteria</taxon>
        <taxon>Alteromonadales</taxon>
        <taxon>Pseudoalteromonadaceae</taxon>
        <taxon>Pseudoalteromonas</taxon>
    </lineage>
</organism>
<evidence type="ECO:0000313" key="2">
    <source>
        <dbReference type="Proteomes" id="UP000198862"/>
    </source>
</evidence>
<reference evidence="1 2" key="1">
    <citation type="submission" date="2016-10" db="EMBL/GenBank/DDBJ databases">
        <authorList>
            <person name="de Groot N.N."/>
        </authorList>
    </citation>
    <scope>NUCLEOTIDE SEQUENCE [LARGE SCALE GENOMIC DNA]</scope>
    <source>
        <strain evidence="1 2">DSM 6059</strain>
    </source>
</reference>
<dbReference type="STRING" id="1123010.SAMN02745724_00695"/>
<dbReference type="PANTHER" id="PTHR12475">
    <property type="match status" value="1"/>
</dbReference>
<accession>A0A1I1FU06</accession>
<dbReference type="CDD" id="cd00586">
    <property type="entry name" value="4HBT"/>
    <property type="match status" value="1"/>
</dbReference>
<gene>
    <name evidence="1" type="ORF">SAMN02745724_00695</name>
</gene>
<dbReference type="RefSeq" id="WP_091979967.1">
    <property type="nucleotide sequence ID" value="NZ_FOLO01000003.1"/>
</dbReference>
<protein>
    <submittedName>
        <fullName evidence="1">Acyl-CoA thioesterase FadM</fullName>
    </submittedName>
</protein>
<evidence type="ECO:0000313" key="1">
    <source>
        <dbReference type="EMBL" id="SFC00553.1"/>
    </source>
</evidence>
<dbReference type="Gene3D" id="3.10.129.10">
    <property type="entry name" value="Hotdog Thioesterase"/>
    <property type="match status" value="1"/>
</dbReference>
<dbReference type="OrthoDB" id="3727779at2"/>
<dbReference type="Proteomes" id="UP000198862">
    <property type="component" value="Unassembled WGS sequence"/>
</dbReference>
<sequence length="177" mass="21372">MNLYFRLFYILLFKVKRLRYRIGLLDEGKISFRALPSDCDINFHLNNSRYLAMMDLARTWLMAEMGLLHLFIKDKWMPIMNACTVTYIREVKPFQKFDIKTKMIGWDEKYYYIEQRFESENTLHAVAYVRGVFIHKGRRIEIDELLKVANFNESTPELPEPIMHWKMLLDSKKKHHS</sequence>
<keyword evidence="2" id="KW-1185">Reference proteome</keyword>
<name>A0A1I1FU06_9GAMM</name>
<dbReference type="AlphaFoldDB" id="A0A1I1FU06"/>
<dbReference type="Pfam" id="PF13279">
    <property type="entry name" value="4HBT_2"/>
    <property type="match status" value="1"/>
</dbReference>